<feature type="compositionally biased region" description="Polar residues" evidence="1">
    <location>
        <begin position="576"/>
        <end position="589"/>
    </location>
</feature>
<sequence>MLSSVIHQPCEVTLHLLSEDIFIHPPPSNETTGKDQTLRGVVEIKAPSERTIGGVKVTLQGVQTIAMPDSTPGLATNNIRWEEKIILDKSMEILSDGDGGIVKHHRNKGKGKAKERPQGQQQQQQSQYVQLQSHATTTGTDPDTAAGGLPPAYSSASDDVAAQLNGLELEALTAPARHDEGMHLDRGVHGFEFSFIIPASSPPFERCKHGRTRYIVTAIALGAGRAKHNVVATREVFVILNVNKDGGPTPLEITYADVHEALGPISLSLTAASLTVGGTATLTIVHPDPPAKLNVLVIRVFIEQTFELYSELRKAWLKIPAEKMRIAEWGHMPNKSGKAAATTASTDSGDAIWIADDGYGRPGRGAFRSVPHTAPYGPAVAHPSSSSTPNMSPGARPIPLPNGAAASSSRRMHANSPTIPGVGGASNRRGYRLKSTLRLPNDDQMRPSTVRGSRADIRVSHEMGVEVFFSREDVLDTREKSDTFGKPKVQVFSARRNVVIPSCTATFDTVHLPPYVQESPVSSRPPSPTNLARSPINIGGGPQHHHIRPNHSHTDIQKLANTLHNTLPGGRGRATPPSSKPHSNGNSRPGSRAPSRDSSPTRPPIERGASSHSIGHSLSAALGSHFPGRKSRPNSRPSSPTHERPDPTSLSSSPISTSFPSRGRRGFGANHLQAFTPAVATQTNTAPASGTATPIHPHHHQHGFSTPNPVPRTLPPNSPWGVSHLPHRTGNSHDTCNCGRTTEELANAEHRLLEGVPTAPGAFSEHHADGEQPPPWSESRPASPDYFSQVWASTASAAQTPAGHRAKTPFSSPPH</sequence>
<dbReference type="Proteomes" id="UP000245884">
    <property type="component" value="Unassembled WGS sequence"/>
</dbReference>
<proteinExistence type="predicted"/>
<feature type="region of interest" description="Disordered" evidence="1">
    <location>
        <begin position="563"/>
        <end position="668"/>
    </location>
</feature>
<dbReference type="STRING" id="1569628.A0A316UT82"/>
<keyword evidence="4" id="KW-1185">Reference proteome</keyword>
<dbReference type="Gene3D" id="2.60.40.640">
    <property type="match status" value="1"/>
</dbReference>
<feature type="region of interest" description="Disordered" evidence="1">
    <location>
        <begin position="682"/>
        <end position="706"/>
    </location>
</feature>
<feature type="compositionally biased region" description="Low complexity" evidence="1">
    <location>
        <begin position="647"/>
        <end position="661"/>
    </location>
</feature>
<reference evidence="3 4" key="1">
    <citation type="journal article" date="2018" name="Mol. Biol. Evol.">
        <title>Broad Genomic Sampling Reveals a Smut Pathogenic Ancestry of the Fungal Clade Ustilaginomycotina.</title>
        <authorList>
            <person name="Kijpornyongpan T."/>
            <person name="Mondo S.J."/>
            <person name="Barry K."/>
            <person name="Sandor L."/>
            <person name="Lee J."/>
            <person name="Lipzen A."/>
            <person name="Pangilinan J."/>
            <person name="LaButti K."/>
            <person name="Hainaut M."/>
            <person name="Henrissat B."/>
            <person name="Grigoriev I.V."/>
            <person name="Spatafora J.W."/>
            <person name="Aime M.C."/>
        </authorList>
    </citation>
    <scope>NUCLEOTIDE SEQUENCE [LARGE SCALE GENOMIC DNA]</scope>
    <source>
        <strain evidence="3 4">MCA 5214</strain>
    </source>
</reference>
<feature type="region of interest" description="Disordered" evidence="1">
    <location>
        <begin position="370"/>
        <end position="428"/>
    </location>
</feature>
<feature type="compositionally biased region" description="Basic residues" evidence="1">
    <location>
        <begin position="102"/>
        <end position="111"/>
    </location>
</feature>
<dbReference type="OrthoDB" id="3345971at2759"/>
<accession>A0A316UT82</accession>
<dbReference type="InterPro" id="IPR011021">
    <property type="entry name" value="Arrestin-like_N"/>
</dbReference>
<organism evidence="3 4">
    <name type="scientific">Jaminaea rosea</name>
    <dbReference type="NCBI Taxonomy" id="1569628"/>
    <lineage>
        <taxon>Eukaryota</taxon>
        <taxon>Fungi</taxon>
        <taxon>Dikarya</taxon>
        <taxon>Basidiomycota</taxon>
        <taxon>Ustilaginomycotina</taxon>
        <taxon>Exobasidiomycetes</taxon>
        <taxon>Microstromatales</taxon>
        <taxon>Microstromatales incertae sedis</taxon>
        <taxon>Jaminaea</taxon>
    </lineage>
</organism>
<dbReference type="InterPro" id="IPR014756">
    <property type="entry name" value="Ig_E-set"/>
</dbReference>
<name>A0A316UT82_9BASI</name>
<feature type="region of interest" description="Disordered" evidence="1">
    <location>
        <begin position="516"/>
        <end position="550"/>
    </location>
</feature>
<evidence type="ECO:0000313" key="4">
    <source>
        <dbReference type="Proteomes" id="UP000245884"/>
    </source>
</evidence>
<dbReference type="AlphaFoldDB" id="A0A316UT82"/>
<feature type="domain" description="Arrestin-like N-terminal" evidence="2">
    <location>
        <begin position="167"/>
        <end position="242"/>
    </location>
</feature>
<evidence type="ECO:0000259" key="2">
    <source>
        <dbReference type="Pfam" id="PF00339"/>
    </source>
</evidence>
<evidence type="ECO:0000313" key="3">
    <source>
        <dbReference type="EMBL" id="PWN28490.1"/>
    </source>
</evidence>
<dbReference type="RefSeq" id="XP_025363102.1">
    <property type="nucleotide sequence ID" value="XM_025505881.1"/>
</dbReference>
<feature type="compositionally biased region" description="Low complexity" evidence="1">
    <location>
        <begin position="118"/>
        <end position="148"/>
    </location>
</feature>
<feature type="compositionally biased region" description="Polar residues" evidence="1">
    <location>
        <begin position="790"/>
        <end position="799"/>
    </location>
</feature>
<feature type="compositionally biased region" description="Polar residues" evidence="1">
    <location>
        <begin position="682"/>
        <end position="692"/>
    </location>
</feature>
<protein>
    <recommendedName>
        <fullName evidence="2">Arrestin-like N-terminal domain-containing protein</fullName>
    </recommendedName>
</protein>
<evidence type="ECO:0000256" key="1">
    <source>
        <dbReference type="SAM" id="MobiDB-lite"/>
    </source>
</evidence>
<dbReference type="GeneID" id="37027704"/>
<dbReference type="Pfam" id="PF00339">
    <property type="entry name" value="Arrestin_N"/>
    <property type="match status" value="1"/>
</dbReference>
<gene>
    <name evidence="3" type="ORF">BDZ90DRAFT_231476</name>
</gene>
<dbReference type="EMBL" id="KZ819665">
    <property type="protein sequence ID" value="PWN28490.1"/>
    <property type="molecule type" value="Genomic_DNA"/>
</dbReference>
<dbReference type="InterPro" id="IPR014752">
    <property type="entry name" value="Arrestin-like_C"/>
</dbReference>
<dbReference type="SUPFAM" id="SSF81296">
    <property type="entry name" value="E set domains"/>
    <property type="match status" value="1"/>
</dbReference>
<feature type="region of interest" description="Disordered" evidence="1">
    <location>
        <begin position="96"/>
        <end position="154"/>
    </location>
</feature>
<feature type="region of interest" description="Disordered" evidence="1">
    <location>
        <begin position="758"/>
        <end position="815"/>
    </location>
</feature>